<evidence type="ECO:0000256" key="4">
    <source>
        <dbReference type="ARBA" id="ARBA00022723"/>
    </source>
</evidence>
<keyword evidence="5 8" id="KW-0863">Zinc-finger</keyword>
<organism evidence="11 12">
    <name type="scientific">Characodon lateralis</name>
    <dbReference type="NCBI Taxonomy" id="208331"/>
    <lineage>
        <taxon>Eukaryota</taxon>
        <taxon>Metazoa</taxon>
        <taxon>Chordata</taxon>
        <taxon>Craniata</taxon>
        <taxon>Vertebrata</taxon>
        <taxon>Euteleostomi</taxon>
        <taxon>Actinopterygii</taxon>
        <taxon>Neopterygii</taxon>
        <taxon>Teleostei</taxon>
        <taxon>Neoteleostei</taxon>
        <taxon>Acanthomorphata</taxon>
        <taxon>Ovalentaria</taxon>
        <taxon>Atherinomorphae</taxon>
        <taxon>Cyprinodontiformes</taxon>
        <taxon>Goodeidae</taxon>
        <taxon>Characodon</taxon>
    </lineage>
</organism>
<evidence type="ECO:0000256" key="7">
    <source>
        <dbReference type="ARBA" id="ARBA00022833"/>
    </source>
</evidence>
<keyword evidence="4 8" id="KW-0479">Metal-binding</keyword>
<dbReference type="Gene3D" id="4.10.1000.10">
    <property type="entry name" value="Zinc finger, CCCH-type"/>
    <property type="match status" value="1"/>
</dbReference>
<dbReference type="InterPro" id="IPR000571">
    <property type="entry name" value="Znf_CCCH"/>
</dbReference>
<evidence type="ECO:0000256" key="6">
    <source>
        <dbReference type="ARBA" id="ARBA00022786"/>
    </source>
</evidence>
<dbReference type="PANTHER" id="PTHR11224:SF37">
    <property type="entry name" value="E3 UBIQUITIN-PROTEIN LIGASE MAKORIN-1"/>
    <property type="match status" value="1"/>
</dbReference>
<sequence>MVLTNTGSSMCKCIYGEKKSSFPFFSLLYFSKSLRKSVSLFLLFSVSRSKPCRYFDEGRGTCPFGSNCFYKHAFPDGRLEEPQPQRRQTGSNNRNRNSRRTPLWDIFDERESTDSFDNDDEEMVTFELSEMLLMLLAAGTDDEVTDSEDEWDLFHEELDDFYEIYL</sequence>
<dbReference type="EMBL" id="JAHUTJ010014034">
    <property type="protein sequence ID" value="MED6269377.1"/>
    <property type="molecule type" value="Genomic_DNA"/>
</dbReference>
<proteinExistence type="predicted"/>
<evidence type="ECO:0000313" key="12">
    <source>
        <dbReference type="Proteomes" id="UP001352852"/>
    </source>
</evidence>
<dbReference type="PROSITE" id="PS50103">
    <property type="entry name" value="ZF_C3H1"/>
    <property type="match status" value="1"/>
</dbReference>
<comment type="pathway">
    <text evidence="2">Protein modification; protein ubiquitination.</text>
</comment>
<keyword evidence="6" id="KW-0833">Ubl conjugation pathway</keyword>
<evidence type="ECO:0000256" key="2">
    <source>
        <dbReference type="ARBA" id="ARBA00004906"/>
    </source>
</evidence>
<dbReference type="InterPro" id="IPR036855">
    <property type="entry name" value="Znf_CCCH_sf"/>
</dbReference>
<reference evidence="11 12" key="1">
    <citation type="submission" date="2021-06" db="EMBL/GenBank/DDBJ databases">
        <authorList>
            <person name="Palmer J.M."/>
        </authorList>
    </citation>
    <scope>NUCLEOTIDE SEQUENCE [LARGE SCALE GENOMIC DNA]</scope>
    <source>
        <strain evidence="11 12">CL_MEX2019</strain>
        <tissue evidence="11">Muscle</tissue>
    </source>
</reference>
<protein>
    <recommendedName>
        <fullName evidence="3">RING-type E3 ubiquitin transferase</fullName>
        <ecNumber evidence="3">2.3.2.27</ecNumber>
    </recommendedName>
</protein>
<dbReference type="InterPro" id="IPR031644">
    <property type="entry name" value="MKRN1_C"/>
</dbReference>
<keyword evidence="12" id="KW-1185">Reference proteome</keyword>
<dbReference type="EC" id="2.3.2.27" evidence="3"/>
<dbReference type="Pfam" id="PF15815">
    <property type="entry name" value="MKRN1_C"/>
    <property type="match status" value="1"/>
</dbReference>
<dbReference type="InterPro" id="IPR045072">
    <property type="entry name" value="MKRN-like"/>
</dbReference>
<comment type="catalytic activity">
    <reaction evidence="1">
        <text>S-ubiquitinyl-[E2 ubiquitin-conjugating enzyme]-L-cysteine + [acceptor protein]-L-lysine = [E2 ubiquitin-conjugating enzyme]-L-cysteine + N(6)-ubiquitinyl-[acceptor protein]-L-lysine.</text>
        <dbReference type="EC" id="2.3.2.27"/>
    </reaction>
</comment>
<evidence type="ECO:0000256" key="8">
    <source>
        <dbReference type="PROSITE-ProRule" id="PRU00723"/>
    </source>
</evidence>
<dbReference type="SUPFAM" id="SSF90229">
    <property type="entry name" value="CCCH zinc finger"/>
    <property type="match status" value="1"/>
</dbReference>
<dbReference type="PANTHER" id="PTHR11224">
    <property type="entry name" value="MAKORIN-RELATED"/>
    <property type="match status" value="1"/>
</dbReference>
<feature type="region of interest" description="Disordered" evidence="9">
    <location>
        <begin position="79"/>
        <end position="99"/>
    </location>
</feature>
<evidence type="ECO:0000256" key="5">
    <source>
        <dbReference type="ARBA" id="ARBA00022771"/>
    </source>
</evidence>
<dbReference type="Proteomes" id="UP001352852">
    <property type="component" value="Unassembled WGS sequence"/>
</dbReference>
<feature type="zinc finger region" description="C3H1-type" evidence="8">
    <location>
        <begin position="47"/>
        <end position="75"/>
    </location>
</feature>
<keyword evidence="7 8" id="KW-0862">Zinc</keyword>
<feature type="compositionally biased region" description="Low complexity" evidence="9">
    <location>
        <begin position="85"/>
        <end position="95"/>
    </location>
</feature>
<evidence type="ECO:0000259" key="10">
    <source>
        <dbReference type="PROSITE" id="PS50103"/>
    </source>
</evidence>
<feature type="domain" description="C3H1-type" evidence="10">
    <location>
        <begin position="47"/>
        <end position="75"/>
    </location>
</feature>
<evidence type="ECO:0000256" key="1">
    <source>
        <dbReference type="ARBA" id="ARBA00000900"/>
    </source>
</evidence>
<evidence type="ECO:0000256" key="9">
    <source>
        <dbReference type="SAM" id="MobiDB-lite"/>
    </source>
</evidence>
<comment type="caution">
    <text evidence="11">The sequence shown here is derived from an EMBL/GenBank/DDBJ whole genome shotgun (WGS) entry which is preliminary data.</text>
</comment>
<name>A0ABU7D370_9TELE</name>
<evidence type="ECO:0000256" key="3">
    <source>
        <dbReference type="ARBA" id="ARBA00012483"/>
    </source>
</evidence>
<gene>
    <name evidence="11" type="primary">MKRN1_2</name>
    <name evidence="11" type="ORF">CHARACLAT_032485</name>
</gene>
<evidence type="ECO:0000313" key="11">
    <source>
        <dbReference type="EMBL" id="MED6269377.1"/>
    </source>
</evidence>
<accession>A0ABU7D370</accession>